<dbReference type="InterPro" id="IPR036425">
    <property type="entry name" value="MoaB/Mog-like_dom_sf"/>
</dbReference>
<dbReference type="SUPFAM" id="SSF52540">
    <property type="entry name" value="P-loop containing nucleoside triphosphate hydrolases"/>
    <property type="match status" value="1"/>
</dbReference>
<evidence type="ECO:0000259" key="3">
    <source>
        <dbReference type="SMART" id="SM00852"/>
    </source>
</evidence>
<keyword evidence="5" id="KW-1185">Reference proteome</keyword>
<evidence type="ECO:0000256" key="2">
    <source>
        <dbReference type="ARBA" id="ARBA00023150"/>
    </source>
</evidence>
<dbReference type="CDD" id="cd00886">
    <property type="entry name" value="MogA_MoaB"/>
    <property type="match status" value="1"/>
</dbReference>
<reference evidence="4 5" key="1">
    <citation type="submission" date="2016-10" db="EMBL/GenBank/DDBJ databases">
        <authorList>
            <person name="de Groot N.N."/>
        </authorList>
    </citation>
    <scope>NUCLEOTIDE SEQUENCE [LARGE SCALE GENOMIC DNA]</scope>
    <source>
        <strain evidence="4 5">DSM 7343</strain>
    </source>
</reference>
<feature type="domain" description="MoaB/Mog" evidence="3">
    <location>
        <begin position="4"/>
        <end position="148"/>
    </location>
</feature>
<dbReference type="Pfam" id="PF00994">
    <property type="entry name" value="MoCF_biosynth"/>
    <property type="match status" value="1"/>
</dbReference>
<name>A0A1H4A3E4_9BACT</name>
<dbReference type="EMBL" id="FNQN01000004">
    <property type="protein sequence ID" value="SEA30535.1"/>
    <property type="molecule type" value="Genomic_DNA"/>
</dbReference>
<dbReference type="STRING" id="37625.SAMN05660420_01788"/>
<dbReference type="PANTHER" id="PTHR43764:SF1">
    <property type="entry name" value="MOLYBDOPTERIN MOLYBDOTRANSFERASE"/>
    <property type="match status" value="1"/>
</dbReference>
<dbReference type="GO" id="GO:0006777">
    <property type="term" value="P:Mo-molybdopterin cofactor biosynthetic process"/>
    <property type="evidence" value="ECO:0007669"/>
    <property type="project" value="UniProtKB-KW"/>
</dbReference>
<evidence type="ECO:0000313" key="4">
    <source>
        <dbReference type="EMBL" id="SEA30535.1"/>
    </source>
</evidence>
<dbReference type="SUPFAM" id="SSF53218">
    <property type="entry name" value="Molybdenum cofactor biosynthesis proteins"/>
    <property type="match status" value="1"/>
</dbReference>
<dbReference type="GO" id="GO:0005525">
    <property type="term" value="F:GTP binding"/>
    <property type="evidence" value="ECO:0007669"/>
    <property type="project" value="InterPro"/>
</dbReference>
<dbReference type="InterPro" id="IPR027417">
    <property type="entry name" value="P-loop_NTPase"/>
</dbReference>
<gene>
    <name evidence="4" type="ORF">SAMN05660420_01788</name>
</gene>
<comment type="pathway">
    <text evidence="1">Cofactor biosynthesis; molybdopterin biosynthesis.</text>
</comment>
<dbReference type="NCBIfam" id="TIGR00176">
    <property type="entry name" value="mobB"/>
    <property type="match status" value="1"/>
</dbReference>
<evidence type="ECO:0000256" key="1">
    <source>
        <dbReference type="ARBA" id="ARBA00005046"/>
    </source>
</evidence>
<protein>
    <submittedName>
        <fullName evidence="4">Molybdopterin-guanine dinucleotide biosynthesis protein MobB</fullName>
    </submittedName>
</protein>
<sequence length="335" mass="36583">MRAAILVLSDKGAAGQRVDKSGPALKKWLSDQQIETVLTKLIPDDLTTIQKTLIDWCDNSIADLIITCGGTGISPRDVTPEATKAIIERELPGFAELMRAKSLAITPMAILSRAVAGIRNSCLILNLPGSPKAALENLTSVWPAIPHGLAKIKGDPSDCAGIHLQQACHKTPPVVSFSGFSGCGKTTLVVKVIRLLSERGYKVGAIKHDGHHFDIDKEGKDSWRMTQAGAVITAITDSKKLAVIKQHETSPGPQEMIKEFFSEVDIVIIEGWKELAPNRIEVYRKELGHKLLCAQNEEGFIALATNTHIDTKLPQLDINNPQHIVTFIIDKFLKR</sequence>
<dbReference type="NCBIfam" id="TIGR00177">
    <property type="entry name" value="molyb_syn"/>
    <property type="match status" value="1"/>
</dbReference>
<organism evidence="4 5">
    <name type="scientific">Desulfuromusa kysingii</name>
    <dbReference type="NCBI Taxonomy" id="37625"/>
    <lineage>
        <taxon>Bacteria</taxon>
        <taxon>Pseudomonadati</taxon>
        <taxon>Thermodesulfobacteriota</taxon>
        <taxon>Desulfuromonadia</taxon>
        <taxon>Desulfuromonadales</taxon>
        <taxon>Geopsychrobacteraceae</taxon>
        <taxon>Desulfuromusa</taxon>
    </lineage>
</organism>
<dbReference type="PANTHER" id="PTHR43764">
    <property type="entry name" value="MOLYBDENUM COFACTOR BIOSYNTHESIS"/>
    <property type="match status" value="1"/>
</dbReference>
<dbReference type="InterPro" id="IPR004435">
    <property type="entry name" value="MobB_dom"/>
</dbReference>
<dbReference type="Gene3D" id="3.40.980.10">
    <property type="entry name" value="MoaB/Mog-like domain"/>
    <property type="match status" value="1"/>
</dbReference>
<accession>A0A1H4A3E4</accession>
<dbReference type="AlphaFoldDB" id="A0A1H4A3E4"/>
<dbReference type="InterPro" id="IPR051920">
    <property type="entry name" value="MPT_Adenylyltrnsfr/MoaC-Rel"/>
</dbReference>
<proteinExistence type="predicted"/>
<evidence type="ECO:0000313" key="5">
    <source>
        <dbReference type="Proteomes" id="UP000199409"/>
    </source>
</evidence>
<dbReference type="Pfam" id="PF03205">
    <property type="entry name" value="MobB"/>
    <property type="match status" value="1"/>
</dbReference>
<dbReference type="CDD" id="cd03116">
    <property type="entry name" value="MobB"/>
    <property type="match status" value="1"/>
</dbReference>
<dbReference type="SMART" id="SM00852">
    <property type="entry name" value="MoCF_biosynth"/>
    <property type="match status" value="1"/>
</dbReference>
<dbReference type="Gene3D" id="3.40.50.300">
    <property type="entry name" value="P-loop containing nucleotide triphosphate hydrolases"/>
    <property type="match status" value="1"/>
</dbReference>
<keyword evidence="2" id="KW-0501">Molybdenum cofactor biosynthesis</keyword>
<dbReference type="InterPro" id="IPR001453">
    <property type="entry name" value="MoaB/Mog_dom"/>
</dbReference>
<dbReference type="Proteomes" id="UP000199409">
    <property type="component" value="Unassembled WGS sequence"/>
</dbReference>